<dbReference type="RefSeq" id="WP_315879899.1">
    <property type="nucleotide sequence ID" value="NZ_JAWCTQ010000032.1"/>
</dbReference>
<dbReference type="PRINTS" id="PR00111">
    <property type="entry name" value="ABHYDROLASE"/>
</dbReference>
<comment type="caution">
    <text evidence="3">The sequence shown here is derived from an EMBL/GenBank/DDBJ whole genome shotgun (WGS) entry which is preliminary data.</text>
</comment>
<dbReference type="InterPro" id="IPR050266">
    <property type="entry name" value="AB_hydrolase_sf"/>
</dbReference>
<sequence length="259" mass="27488">MTLAYDTLAHDMTGDGPAVVLLHSSVCDRRMWDPQWPVLADAGYRVVRCDFRGYGGSPVADRPYSDAADVADLLAHLGVESAALIGASYGGAVALELAATRPDTVTGLALLCSGMPGHVPGAALRSFDEREEALFEAGDIAGAVELNVETWLGPEADDETRERVRRMQGHAFEVQAAAEEDFAPSAARVDLSRITAPCLVVSGAHDLPDFREIAATLARRVPGARHLELPWAGHLPSLERPAPTTALLTGFLGETTTAH</sequence>
<evidence type="ECO:0000313" key="3">
    <source>
        <dbReference type="EMBL" id="MDT9684854.1"/>
    </source>
</evidence>
<accession>A0ABU3QQ08</accession>
<dbReference type="Proteomes" id="UP001250181">
    <property type="component" value="Unassembled WGS sequence"/>
</dbReference>
<dbReference type="PANTHER" id="PTHR43798:SF31">
    <property type="entry name" value="AB HYDROLASE SUPERFAMILY PROTEIN YCLE"/>
    <property type="match status" value="1"/>
</dbReference>
<reference evidence="3 4" key="1">
    <citation type="submission" date="2023-09" db="EMBL/GenBank/DDBJ databases">
        <title>Streptomyces sp. nov.: A antagonism against Alternaria gaisen Producing Streptochlin, Isolated from Tamarix root soil.</title>
        <authorList>
            <person name="Chen Y."/>
        </authorList>
    </citation>
    <scope>NUCLEOTIDE SEQUENCE [LARGE SCALE GENOMIC DNA]</scope>
    <source>
        <strain evidence="3 4">TRM76323</strain>
    </source>
</reference>
<evidence type="ECO:0000313" key="4">
    <source>
        <dbReference type="Proteomes" id="UP001250181"/>
    </source>
</evidence>
<evidence type="ECO:0000256" key="1">
    <source>
        <dbReference type="ARBA" id="ARBA00022801"/>
    </source>
</evidence>
<gene>
    <name evidence="3" type="ORF">RND61_22745</name>
</gene>
<keyword evidence="4" id="KW-1185">Reference proteome</keyword>
<dbReference type="PANTHER" id="PTHR43798">
    <property type="entry name" value="MONOACYLGLYCEROL LIPASE"/>
    <property type="match status" value="1"/>
</dbReference>
<evidence type="ECO:0000259" key="2">
    <source>
        <dbReference type="Pfam" id="PF12697"/>
    </source>
</evidence>
<name>A0ABU3QQ08_9ACTN</name>
<dbReference type="InterPro" id="IPR000073">
    <property type="entry name" value="AB_hydrolase_1"/>
</dbReference>
<proteinExistence type="predicted"/>
<dbReference type="Pfam" id="PF12697">
    <property type="entry name" value="Abhydrolase_6"/>
    <property type="match status" value="1"/>
</dbReference>
<keyword evidence="1 3" id="KW-0378">Hydrolase</keyword>
<feature type="domain" description="AB hydrolase-1" evidence="2">
    <location>
        <begin position="19"/>
        <end position="244"/>
    </location>
</feature>
<dbReference type="GO" id="GO:0016787">
    <property type="term" value="F:hydrolase activity"/>
    <property type="evidence" value="ECO:0007669"/>
    <property type="project" value="UniProtKB-KW"/>
</dbReference>
<dbReference type="SUPFAM" id="SSF53474">
    <property type="entry name" value="alpha/beta-Hydrolases"/>
    <property type="match status" value="1"/>
</dbReference>
<dbReference type="EMBL" id="JAWCTQ010000032">
    <property type="protein sequence ID" value="MDT9684854.1"/>
    <property type="molecule type" value="Genomic_DNA"/>
</dbReference>
<dbReference type="InterPro" id="IPR029058">
    <property type="entry name" value="AB_hydrolase_fold"/>
</dbReference>
<dbReference type="Gene3D" id="3.40.50.1820">
    <property type="entry name" value="alpha/beta hydrolase"/>
    <property type="match status" value="1"/>
</dbReference>
<organism evidence="3 4">
    <name type="scientific">Streptomyces tamarix</name>
    <dbReference type="NCBI Taxonomy" id="3078565"/>
    <lineage>
        <taxon>Bacteria</taxon>
        <taxon>Bacillati</taxon>
        <taxon>Actinomycetota</taxon>
        <taxon>Actinomycetes</taxon>
        <taxon>Kitasatosporales</taxon>
        <taxon>Streptomycetaceae</taxon>
        <taxon>Streptomyces</taxon>
    </lineage>
</organism>
<protein>
    <submittedName>
        <fullName evidence="3">Alpha/beta fold hydrolase</fullName>
    </submittedName>
</protein>